<gene>
    <name evidence="3" type="primary">ktrA</name>
    <name evidence="3" type="ORF">KS4_25050</name>
</gene>
<evidence type="ECO:0000259" key="2">
    <source>
        <dbReference type="PROSITE" id="PS51202"/>
    </source>
</evidence>
<dbReference type="InterPro" id="IPR006037">
    <property type="entry name" value="RCK_C"/>
</dbReference>
<evidence type="ECO:0000313" key="4">
    <source>
        <dbReference type="Proteomes" id="UP000317369"/>
    </source>
</evidence>
<dbReference type="RefSeq" id="WP_145078240.1">
    <property type="nucleotide sequence ID" value="NZ_CP036425.1"/>
</dbReference>
<dbReference type="PROSITE" id="PS51202">
    <property type="entry name" value="RCK_C"/>
    <property type="match status" value="1"/>
</dbReference>
<dbReference type="SUPFAM" id="SSF116726">
    <property type="entry name" value="TrkA C-terminal domain-like"/>
    <property type="match status" value="1"/>
</dbReference>
<sequence>MHRFAVIGLGRFGSRLAANLAASGHEVIGIDRDPALIEDMRDRVTLAIALDATDEQALLSQGVDKVDIAIVGIGNNFEAIALTTVVLKQLGVPRVISRAVTPTSAKILAKIGADEVVNPEDESADRWANRLITPQFRNHLELDAQHSIVEIQTPEAWRGHNLIELNLRAEYNVHVVAIKRRKPEQSELTPPSVMIPDPTSGLREEDILVIMGADKDLAKIVKK</sequence>
<dbReference type="KEGG" id="pcor:KS4_25050"/>
<feature type="domain" description="RCK C-terminal" evidence="2">
    <location>
        <begin position="135"/>
        <end position="223"/>
    </location>
</feature>
<evidence type="ECO:0000259" key="1">
    <source>
        <dbReference type="PROSITE" id="PS51201"/>
    </source>
</evidence>
<dbReference type="PANTHER" id="PTHR43833:SF7">
    <property type="entry name" value="KTR SYSTEM POTASSIUM UPTAKE PROTEIN C"/>
    <property type="match status" value="1"/>
</dbReference>
<accession>A0A517YW37</accession>
<dbReference type="Gene3D" id="3.40.50.720">
    <property type="entry name" value="NAD(P)-binding Rossmann-like Domain"/>
    <property type="match status" value="1"/>
</dbReference>
<name>A0A517YW37_9BACT</name>
<dbReference type="AlphaFoldDB" id="A0A517YW37"/>
<protein>
    <submittedName>
        <fullName evidence="3">Ktr system potassium uptake protein A</fullName>
    </submittedName>
</protein>
<organism evidence="3 4">
    <name type="scientific">Poriferisphaera corsica</name>
    <dbReference type="NCBI Taxonomy" id="2528020"/>
    <lineage>
        <taxon>Bacteria</taxon>
        <taxon>Pseudomonadati</taxon>
        <taxon>Planctomycetota</taxon>
        <taxon>Phycisphaerae</taxon>
        <taxon>Phycisphaerales</taxon>
        <taxon>Phycisphaeraceae</taxon>
        <taxon>Poriferisphaera</taxon>
    </lineage>
</organism>
<dbReference type="GO" id="GO:0006813">
    <property type="term" value="P:potassium ion transport"/>
    <property type="evidence" value="ECO:0007669"/>
    <property type="project" value="InterPro"/>
</dbReference>
<dbReference type="InterPro" id="IPR003148">
    <property type="entry name" value="RCK_N"/>
</dbReference>
<dbReference type="EMBL" id="CP036425">
    <property type="protein sequence ID" value="QDU34435.1"/>
    <property type="molecule type" value="Genomic_DNA"/>
</dbReference>
<feature type="domain" description="RCK N-terminal" evidence="1">
    <location>
        <begin position="1"/>
        <end position="118"/>
    </location>
</feature>
<dbReference type="PROSITE" id="PS51201">
    <property type="entry name" value="RCK_N"/>
    <property type="match status" value="1"/>
</dbReference>
<dbReference type="InterPro" id="IPR050721">
    <property type="entry name" value="Trk_Ktr_HKT_K-transport"/>
</dbReference>
<dbReference type="PANTHER" id="PTHR43833">
    <property type="entry name" value="POTASSIUM CHANNEL PROTEIN 2-RELATED-RELATED"/>
    <property type="match status" value="1"/>
</dbReference>
<dbReference type="OrthoDB" id="9776294at2"/>
<dbReference type="SUPFAM" id="SSF51735">
    <property type="entry name" value="NAD(P)-binding Rossmann-fold domains"/>
    <property type="match status" value="1"/>
</dbReference>
<reference evidence="3 4" key="1">
    <citation type="submission" date="2019-02" db="EMBL/GenBank/DDBJ databases">
        <title>Deep-cultivation of Planctomycetes and their phenomic and genomic characterization uncovers novel biology.</title>
        <authorList>
            <person name="Wiegand S."/>
            <person name="Jogler M."/>
            <person name="Boedeker C."/>
            <person name="Pinto D."/>
            <person name="Vollmers J."/>
            <person name="Rivas-Marin E."/>
            <person name="Kohn T."/>
            <person name="Peeters S.H."/>
            <person name="Heuer A."/>
            <person name="Rast P."/>
            <person name="Oberbeckmann S."/>
            <person name="Bunk B."/>
            <person name="Jeske O."/>
            <person name="Meyerdierks A."/>
            <person name="Storesund J.E."/>
            <person name="Kallscheuer N."/>
            <person name="Luecker S."/>
            <person name="Lage O.M."/>
            <person name="Pohl T."/>
            <person name="Merkel B.J."/>
            <person name="Hornburger P."/>
            <person name="Mueller R.-W."/>
            <person name="Bruemmer F."/>
            <person name="Labrenz M."/>
            <person name="Spormann A.M."/>
            <person name="Op den Camp H."/>
            <person name="Overmann J."/>
            <person name="Amann R."/>
            <person name="Jetten M.S.M."/>
            <person name="Mascher T."/>
            <person name="Medema M.H."/>
            <person name="Devos D.P."/>
            <person name="Kaster A.-K."/>
            <person name="Ovreas L."/>
            <person name="Rohde M."/>
            <person name="Galperin M.Y."/>
            <person name="Jogler C."/>
        </authorList>
    </citation>
    <scope>NUCLEOTIDE SEQUENCE [LARGE SCALE GENOMIC DNA]</scope>
    <source>
        <strain evidence="3 4">KS4</strain>
    </source>
</reference>
<evidence type="ECO:0000313" key="3">
    <source>
        <dbReference type="EMBL" id="QDU34435.1"/>
    </source>
</evidence>
<dbReference type="GO" id="GO:0008324">
    <property type="term" value="F:monoatomic cation transmembrane transporter activity"/>
    <property type="evidence" value="ECO:0007669"/>
    <property type="project" value="InterPro"/>
</dbReference>
<dbReference type="InterPro" id="IPR036721">
    <property type="entry name" value="RCK_C_sf"/>
</dbReference>
<dbReference type="Gene3D" id="3.30.70.1450">
    <property type="entry name" value="Regulator of K+ conductance, C-terminal domain"/>
    <property type="match status" value="1"/>
</dbReference>
<dbReference type="Pfam" id="PF02080">
    <property type="entry name" value="TrkA_C"/>
    <property type="match status" value="1"/>
</dbReference>
<dbReference type="InterPro" id="IPR036291">
    <property type="entry name" value="NAD(P)-bd_dom_sf"/>
</dbReference>
<proteinExistence type="predicted"/>
<keyword evidence="4" id="KW-1185">Reference proteome</keyword>
<dbReference type="Pfam" id="PF02254">
    <property type="entry name" value="TrkA_N"/>
    <property type="match status" value="1"/>
</dbReference>
<dbReference type="Proteomes" id="UP000317369">
    <property type="component" value="Chromosome"/>
</dbReference>